<dbReference type="AlphaFoldDB" id="A0A427XFI5"/>
<evidence type="ECO:0000313" key="5">
    <source>
        <dbReference type="Proteomes" id="UP000279236"/>
    </source>
</evidence>
<accession>A0A427XFI5</accession>
<name>A0A427XFI5_9TREE</name>
<dbReference type="EMBL" id="RSCE01000015">
    <property type="protein sequence ID" value="RSH77608.1"/>
    <property type="molecule type" value="Genomic_DNA"/>
</dbReference>
<reference evidence="4 5" key="1">
    <citation type="submission" date="2018-11" db="EMBL/GenBank/DDBJ databases">
        <title>Genome sequence of Apiotrichum porosum DSM 27194.</title>
        <authorList>
            <person name="Aliyu H."/>
            <person name="Gorte O."/>
            <person name="Ochsenreither K."/>
        </authorList>
    </citation>
    <scope>NUCLEOTIDE SEQUENCE [LARGE SCALE GENOMIC DNA]</scope>
    <source>
        <strain evidence="4 5">DSM 27194</strain>
    </source>
</reference>
<proteinExistence type="predicted"/>
<feature type="compositionally biased region" description="Basic residues" evidence="2">
    <location>
        <begin position="10"/>
        <end position="22"/>
    </location>
</feature>
<evidence type="ECO:0000313" key="4">
    <source>
        <dbReference type="EMBL" id="RSH77608.1"/>
    </source>
</evidence>
<dbReference type="InterPro" id="IPR040183">
    <property type="entry name" value="THUMPD1-like"/>
</dbReference>
<evidence type="ECO:0000256" key="1">
    <source>
        <dbReference type="PROSITE-ProRule" id="PRU00529"/>
    </source>
</evidence>
<dbReference type="SUPFAM" id="SSF143437">
    <property type="entry name" value="THUMP domain-like"/>
    <property type="match status" value="1"/>
</dbReference>
<comment type="caution">
    <text evidence="4">The sequence shown here is derived from an EMBL/GenBank/DDBJ whole genome shotgun (WGS) entry which is preliminary data.</text>
</comment>
<keyword evidence="5" id="KW-1185">Reference proteome</keyword>
<dbReference type="InterPro" id="IPR004114">
    <property type="entry name" value="THUMP_dom"/>
</dbReference>
<evidence type="ECO:0000259" key="3">
    <source>
        <dbReference type="PROSITE" id="PS51165"/>
    </source>
</evidence>
<dbReference type="RefSeq" id="XP_028472755.1">
    <property type="nucleotide sequence ID" value="XM_028618867.1"/>
</dbReference>
<dbReference type="GeneID" id="39587711"/>
<dbReference type="Pfam" id="PF02926">
    <property type="entry name" value="THUMP"/>
    <property type="match status" value="1"/>
</dbReference>
<feature type="compositionally biased region" description="Low complexity" evidence="2">
    <location>
        <begin position="308"/>
        <end position="322"/>
    </location>
</feature>
<dbReference type="GO" id="GO:0003723">
    <property type="term" value="F:RNA binding"/>
    <property type="evidence" value="ECO:0007669"/>
    <property type="project" value="UniProtKB-UniRule"/>
</dbReference>
<dbReference type="Gene3D" id="3.30.2300.10">
    <property type="entry name" value="THUMP superfamily"/>
    <property type="match status" value="1"/>
</dbReference>
<keyword evidence="1" id="KW-0694">RNA-binding</keyword>
<dbReference type="PROSITE" id="PS51165">
    <property type="entry name" value="THUMP"/>
    <property type="match status" value="1"/>
</dbReference>
<dbReference type="Proteomes" id="UP000279236">
    <property type="component" value="Unassembled WGS sequence"/>
</dbReference>
<dbReference type="PANTHER" id="PTHR13452">
    <property type="entry name" value="THUMP DOMAIN CONTAINING PROTEIN 1-RELATED"/>
    <property type="match status" value="1"/>
</dbReference>
<feature type="domain" description="THUMP" evidence="3">
    <location>
        <begin position="154"/>
        <end position="264"/>
    </location>
</feature>
<feature type="region of interest" description="Disordered" evidence="2">
    <location>
        <begin position="271"/>
        <end position="356"/>
    </location>
</feature>
<feature type="region of interest" description="Disordered" evidence="2">
    <location>
        <begin position="1"/>
        <end position="38"/>
    </location>
</feature>
<evidence type="ECO:0000256" key="2">
    <source>
        <dbReference type="SAM" id="MobiDB-lite"/>
    </source>
</evidence>
<dbReference type="GO" id="GO:0006400">
    <property type="term" value="P:tRNA modification"/>
    <property type="evidence" value="ECO:0007669"/>
    <property type="project" value="InterPro"/>
</dbReference>
<gene>
    <name evidence="4" type="ORF">EHS24_003168</name>
</gene>
<dbReference type="OrthoDB" id="367221at2759"/>
<organism evidence="4 5">
    <name type="scientific">Apiotrichum porosum</name>
    <dbReference type="NCBI Taxonomy" id="105984"/>
    <lineage>
        <taxon>Eukaryota</taxon>
        <taxon>Fungi</taxon>
        <taxon>Dikarya</taxon>
        <taxon>Basidiomycota</taxon>
        <taxon>Agaricomycotina</taxon>
        <taxon>Tremellomycetes</taxon>
        <taxon>Trichosporonales</taxon>
        <taxon>Trichosporonaceae</taxon>
        <taxon>Apiotrichum</taxon>
    </lineage>
</organism>
<protein>
    <recommendedName>
        <fullName evidence="3">THUMP domain-containing protein</fullName>
    </recommendedName>
</protein>
<sequence length="378" mass="40999">MPGAGPSKKGNNKSKYRAHAKRATGPPKGGDGQGAFAAGPFAKYRTQPLVTAGISVTAVQGKERIAEREILEALEEAADELYPETKMEDEAAAGGDDDEDIEDMLKKELATMSGEPGKKSPRFRLCKRETACVVYIIVLAPLDPVKLVTHIMEGCERARKCSLRFVQRLTPITRAGNGTLNSLAELARDVLPAGFHTEDGRGLKFGINTHTRNSAKMERLDMIKTVAEEVVKLNPEHKVDLTNSERTVMVELFKFNPSRVAKDAAIAAGDAVEEDEVAAPATNRSGEHAKSRGHAKNANRERRAEGIAQAEAAKTTAAAAVPAKRKAEESAESLEDGEVNKKEDVESGEIVEDEKAVLGEEFEEVIQDGRATKMRREE</sequence>
<dbReference type="CDD" id="cd11717">
    <property type="entry name" value="THUMP_THUMPD1_like"/>
    <property type="match status" value="1"/>
</dbReference>
<dbReference type="STRING" id="105984.A0A427XFI5"/>
<dbReference type="PANTHER" id="PTHR13452:SF10">
    <property type="entry name" value="THUMP DOMAIN-CONTAINING PROTEIN 1"/>
    <property type="match status" value="1"/>
</dbReference>